<comment type="caution">
    <text evidence="9">The sequence shown here is derived from an EMBL/GenBank/DDBJ whole genome shotgun (WGS) entry which is preliminary data.</text>
</comment>
<feature type="domain" description="Major facilitator superfamily (MFS) profile" evidence="8">
    <location>
        <begin position="1"/>
        <end position="202"/>
    </location>
</feature>
<evidence type="ECO:0000256" key="1">
    <source>
        <dbReference type="ARBA" id="ARBA00004651"/>
    </source>
</evidence>
<keyword evidence="2" id="KW-1003">Cell membrane</keyword>
<dbReference type="PROSITE" id="PS50850">
    <property type="entry name" value="MFS"/>
    <property type="match status" value="1"/>
</dbReference>
<dbReference type="InterPro" id="IPR020846">
    <property type="entry name" value="MFS_dom"/>
</dbReference>
<dbReference type="InterPro" id="IPR050189">
    <property type="entry name" value="MFS_Efflux_Transporters"/>
</dbReference>
<dbReference type="PANTHER" id="PTHR43124">
    <property type="entry name" value="PURINE EFFLUX PUMP PBUE"/>
    <property type="match status" value="1"/>
</dbReference>
<evidence type="ECO:0000256" key="2">
    <source>
        <dbReference type="ARBA" id="ARBA00022475"/>
    </source>
</evidence>
<name>A0ABW2WMG9_9ACTN</name>
<dbReference type="SUPFAM" id="SSF103473">
    <property type="entry name" value="MFS general substrate transporter"/>
    <property type="match status" value="1"/>
</dbReference>
<feature type="region of interest" description="Disordered" evidence="6">
    <location>
        <begin position="155"/>
        <end position="202"/>
    </location>
</feature>
<evidence type="ECO:0000256" key="5">
    <source>
        <dbReference type="ARBA" id="ARBA00023136"/>
    </source>
</evidence>
<reference evidence="10" key="1">
    <citation type="journal article" date="2019" name="Int. J. Syst. Evol. Microbiol.">
        <title>The Global Catalogue of Microorganisms (GCM) 10K type strain sequencing project: providing services to taxonomists for standard genome sequencing and annotation.</title>
        <authorList>
            <consortium name="The Broad Institute Genomics Platform"/>
            <consortium name="The Broad Institute Genome Sequencing Center for Infectious Disease"/>
            <person name="Wu L."/>
            <person name="Ma J."/>
        </authorList>
    </citation>
    <scope>NUCLEOTIDE SEQUENCE [LARGE SCALE GENOMIC DNA]</scope>
    <source>
        <strain evidence="10">JCM 12607</strain>
    </source>
</reference>
<dbReference type="Gene3D" id="1.20.1250.20">
    <property type="entry name" value="MFS general substrate transporter like domains"/>
    <property type="match status" value="1"/>
</dbReference>
<evidence type="ECO:0000256" key="3">
    <source>
        <dbReference type="ARBA" id="ARBA00022692"/>
    </source>
</evidence>
<dbReference type="Pfam" id="PF07690">
    <property type="entry name" value="MFS_1"/>
    <property type="match status" value="1"/>
</dbReference>
<evidence type="ECO:0000256" key="7">
    <source>
        <dbReference type="SAM" id="Phobius"/>
    </source>
</evidence>
<evidence type="ECO:0000259" key="8">
    <source>
        <dbReference type="PROSITE" id="PS50850"/>
    </source>
</evidence>
<dbReference type="InterPro" id="IPR036259">
    <property type="entry name" value="MFS_trans_sf"/>
</dbReference>
<proteinExistence type="predicted"/>
<feature type="compositionally biased region" description="Pro residues" evidence="6">
    <location>
        <begin position="157"/>
        <end position="166"/>
    </location>
</feature>
<feature type="compositionally biased region" description="Low complexity" evidence="6">
    <location>
        <begin position="179"/>
        <end position="196"/>
    </location>
</feature>
<evidence type="ECO:0000256" key="6">
    <source>
        <dbReference type="SAM" id="MobiDB-lite"/>
    </source>
</evidence>
<feature type="transmembrane region" description="Helical" evidence="7">
    <location>
        <begin position="124"/>
        <end position="147"/>
    </location>
</feature>
<keyword evidence="10" id="KW-1185">Reference proteome</keyword>
<keyword evidence="4 7" id="KW-1133">Transmembrane helix</keyword>
<protein>
    <submittedName>
        <fullName evidence="9">MFS transporter</fullName>
    </submittedName>
</protein>
<organism evidence="9 10">
    <name type="scientific">Streptomyces sanglieri</name>
    <dbReference type="NCBI Taxonomy" id="193460"/>
    <lineage>
        <taxon>Bacteria</taxon>
        <taxon>Bacillati</taxon>
        <taxon>Actinomycetota</taxon>
        <taxon>Actinomycetes</taxon>
        <taxon>Kitasatosporales</taxon>
        <taxon>Streptomycetaceae</taxon>
        <taxon>Streptomyces</taxon>
    </lineage>
</organism>
<dbReference type="PANTHER" id="PTHR43124:SF10">
    <property type="entry name" value="PURINE EFFLUX PUMP PBUE"/>
    <property type="match status" value="1"/>
</dbReference>
<keyword evidence="3 7" id="KW-0812">Transmembrane</keyword>
<sequence>MFVVGNAVTAIGRSRGVVMAARIVPAVGTGIITSVASSTAAAMAPPGRRGWALAFVPGGLTLATALGLPLGTLIGRTGWHITLWAVAGIGLLAVVGSAIGLPGVTLPTASLPDRPRPLKQGRALAPTLVWAAVWGATVGVTALTLLWHLGTARRPAAPAPWHPCPPWTVRRSPRREPSRPTASSGPTCGRGTRVGRPGRGSP</sequence>
<comment type="subcellular location">
    <subcellularLocation>
        <location evidence="1">Cell membrane</location>
        <topology evidence="1">Multi-pass membrane protein</topology>
    </subcellularLocation>
</comment>
<dbReference type="EMBL" id="JBHTGL010000008">
    <property type="protein sequence ID" value="MFD0622670.1"/>
    <property type="molecule type" value="Genomic_DNA"/>
</dbReference>
<dbReference type="Proteomes" id="UP001596915">
    <property type="component" value="Unassembled WGS sequence"/>
</dbReference>
<feature type="transmembrane region" description="Helical" evidence="7">
    <location>
        <begin position="81"/>
        <end position="104"/>
    </location>
</feature>
<feature type="transmembrane region" description="Helical" evidence="7">
    <location>
        <begin position="50"/>
        <end position="74"/>
    </location>
</feature>
<gene>
    <name evidence="9" type="ORF">ACFQ2K_07345</name>
</gene>
<evidence type="ECO:0000313" key="10">
    <source>
        <dbReference type="Proteomes" id="UP001596915"/>
    </source>
</evidence>
<keyword evidence="5 7" id="KW-0472">Membrane</keyword>
<evidence type="ECO:0000256" key="4">
    <source>
        <dbReference type="ARBA" id="ARBA00022989"/>
    </source>
</evidence>
<feature type="transmembrane region" description="Helical" evidence="7">
    <location>
        <begin position="23"/>
        <end position="44"/>
    </location>
</feature>
<dbReference type="InterPro" id="IPR011701">
    <property type="entry name" value="MFS"/>
</dbReference>
<accession>A0ABW2WMG9</accession>
<evidence type="ECO:0000313" key="9">
    <source>
        <dbReference type="EMBL" id="MFD0622670.1"/>
    </source>
</evidence>